<keyword evidence="5" id="KW-1185">Reference proteome</keyword>
<proteinExistence type="predicted"/>
<dbReference type="EMBL" id="CMVM020000091">
    <property type="status" value="NOT_ANNOTATED_CDS"/>
    <property type="molecule type" value="Genomic_DNA"/>
</dbReference>
<comment type="caution">
    <text evidence="2">Lacks conserved residue(s) required for the propagation of feature annotation.</text>
</comment>
<dbReference type="InterPro" id="IPR000436">
    <property type="entry name" value="Sushi_SCR_CCP_dom"/>
</dbReference>
<dbReference type="Proteomes" id="UP000024404">
    <property type="component" value="Unassembled WGS sequence"/>
</dbReference>
<dbReference type="SMART" id="SM00032">
    <property type="entry name" value="CCP"/>
    <property type="match status" value="2"/>
</dbReference>
<keyword evidence="1 2" id="KW-1015">Disulfide bond</keyword>
<name>A0A8R1XVZ3_ONCVO</name>
<dbReference type="EnsemblMetazoa" id="OVOC3339.1">
    <property type="protein sequence ID" value="OVOC3339.1"/>
    <property type="gene ID" value="WBGene00240148"/>
</dbReference>
<dbReference type="SUPFAM" id="SSF57535">
    <property type="entry name" value="Complement control module/SCR domain"/>
    <property type="match status" value="1"/>
</dbReference>
<dbReference type="Gene3D" id="2.10.70.10">
    <property type="entry name" value="Complement Module, domain 1"/>
    <property type="match status" value="1"/>
</dbReference>
<evidence type="ECO:0000256" key="1">
    <source>
        <dbReference type="ARBA" id="ARBA00023157"/>
    </source>
</evidence>
<dbReference type="CDD" id="cd00033">
    <property type="entry name" value="CCP"/>
    <property type="match status" value="1"/>
</dbReference>
<dbReference type="AlphaFoldDB" id="A0A8R1XVZ3"/>
<reference evidence="5" key="1">
    <citation type="submission" date="2013-10" db="EMBL/GenBank/DDBJ databases">
        <title>Genome sequencing of Onchocerca volvulus.</title>
        <authorList>
            <person name="Cotton J."/>
            <person name="Tsai J."/>
            <person name="Stanley E."/>
            <person name="Tracey A."/>
            <person name="Holroyd N."/>
            <person name="Lustigman S."/>
            <person name="Berriman M."/>
        </authorList>
    </citation>
    <scope>NUCLEOTIDE SEQUENCE</scope>
</reference>
<protein>
    <recommendedName>
        <fullName evidence="3">Sushi domain-containing protein</fullName>
    </recommendedName>
</protein>
<evidence type="ECO:0000256" key="2">
    <source>
        <dbReference type="PROSITE-ProRule" id="PRU00302"/>
    </source>
</evidence>
<keyword evidence="2" id="KW-0768">Sushi</keyword>
<dbReference type="OMA" id="IWEPKLG"/>
<evidence type="ECO:0000259" key="3">
    <source>
        <dbReference type="PROSITE" id="PS50923"/>
    </source>
</evidence>
<evidence type="ECO:0000313" key="5">
    <source>
        <dbReference type="Proteomes" id="UP000024404"/>
    </source>
</evidence>
<dbReference type="Pfam" id="PF00084">
    <property type="entry name" value="Sushi"/>
    <property type="match status" value="1"/>
</dbReference>
<dbReference type="InterPro" id="IPR035976">
    <property type="entry name" value="Sushi/SCR/CCP_sf"/>
</dbReference>
<dbReference type="PROSITE" id="PS50923">
    <property type="entry name" value="SUSHI"/>
    <property type="match status" value="1"/>
</dbReference>
<sequence length="155" mass="16420">MKSRKFALCLVHLPIPNGLVTYNLLSSIPGLFHATGSVAALSCNLGFVANGSTTTKCTSKGIWEPKLGTCVLISDNSSTTLTPISDLNCNPMNRTAGIITYIPNSTSKKHVSGTLALLTCPLGQNIIDGAPYSICRDGDWSIKLGSCKEAMLKIF</sequence>
<feature type="domain" description="Sushi" evidence="3">
    <location>
        <begin position="11"/>
        <end position="72"/>
    </location>
</feature>
<evidence type="ECO:0000313" key="4">
    <source>
        <dbReference type="EnsemblMetazoa" id="OVOC3339.1"/>
    </source>
</evidence>
<feature type="disulfide bond" evidence="2">
    <location>
        <begin position="43"/>
        <end position="70"/>
    </location>
</feature>
<organism evidence="4 5">
    <name type="scientific">Onchocerca volvulus</name>
    <dbReference type="NCBI Taxonomy" id="6282"/>
    <lineage>
        <taxon>Eukaryota</taxon>
        <taxon>Metazoa</taxon>
        <taxon>Ecdysozoa</taxon>
        <taxon>Nematoda</taxon>
        <taxon>Chromadorea</taxon>
        <taxon>Rhabditida</taxon>
        <taxon>Spirurina</taxon>
        <taxon>Spiruromorpha</taxon>
        <taxon>Filarioidea</taxon>
        <taxon>Onchocercidae</taxon>
        <taxon>Onchocerca</taxon>
    </lineage>
</organism>
<accession>A0A8R1XVZ3</accession>
<reference evidence="4" key="2">
    <citation type="submission" date="2022-06" db="UniProtKB">
        <authorList>
            <consortium name="EnsemblMetazoa"/>
        </authorList>
    </citation>
    <scope>IDENTIFICATION</scope>
</reference>